<sequence>MFKRTGDGVLFEVPLNVISQAGTFAQMYSDLQLGAESAAPFGFPMPAVSAKVFEQLVEFCEQRIAQNRDFFLFEIVVHL</sequence>
<evidence type="ECO:0000313" key="2">
    <source>
        <dbReference type="EMBL" id="KAI1712523.1"/>
    </source>
</evidence>
<dbReference type="GO" id="GO:0006511">
    <property type="term" value="P:ubiquitin-dependent protein catabolic process"/>
    <property type="evidence" value="ECO:0007669"/>
    <property type="project" value="InterPro"/>
</dbReference>
<gene>
    <name evidence="2" type="ORF">DdX_09615</name>
</gene>
<name>A0AAD4R004_9BILA</name>
<dbReference type="EMBL" id="JAKKPZ010000018">
    <property type="protein sequence ID" value="KAI1712523.1"/>
    <property type="molecule type" value="Genomic_DNA"/>
</dbReference>
<proteinExistence type="predicted"/>
<protein>
    <recommendedName>
        <fullName evidence="1">SKP1 component POZ domain-containing protein</fullName>
    </recommendedName>
</protein>
<evidence type="ECO:0000259" key="1">
    <source>
        <dbReference type="Pfam" id="PF03931"/>
    </source>
</evidence>
<reference evidence="2" key="1">
    <citation type="submission" date="2022-01" db="EMBL/GenBank/DDBJ databases">
        <title>Genome Sequence Resource for Two Populations of Ditylenchus destructor, the Migratory Endoparasitic Phytonematode.</title>
        <authorList>
            <person name="Zhang H."/>
            <person name="Lin R."/>
            <person name="Xie B."/>
        </authorList>
    </citation>
    <scope>NUCLEOTIDE SEQUENCE</scope>
    <source>
        <strain evidence="2">BazhouSP</strain>
    </source>
</reference>
<keyword evidence="3" id="KW-1185">Reference proteome</keyword>
<comment type="caution">
    <text evidence="2">The sequence shown here is derived from an EMBL/GenBank/DDBJ whole genome shotgun (WGS) entry which is preliminary data.</text>
</comment>
<dbReference type="Proteomes" id="UP001201812">
    <property type="component" value="Unassembled WGS sequence"/>
</dbReference>
<dbReference type="AlphaFoldDB" id="A0AAD4R004"/>
<dbReference type="InterPro" id="IPR016073">
    <property type="entry name" value="Skp1_comp_POZ"/>
</dbReference>
<organism evidence="2 3">
    <name type="scientific">Ditylenchus destructor</name>
    <dbReference type="NCBI Taxonomy" id="166010"/>
    <lineage>
        <taxon>Eukaryota</taxon>
        <taxon>Metazoa</taxon>
        <taxon>Ecdysozoa</taxon>
        <taxon>Nematoda</taxon>
        <taxon>Chromadorea</taxon>
        <taxon>Rhabditida</taxon>
        <taxon>Tylenchina</taxon>
        <taxon>Tylenchomorpha</taxon>
        <taxon>Sphaerularioidea</taxon>
        <taxon>Anguinidae</taxon>
        <taxon>Anguininae</taxon>
        <taxon>Ditylenchus</taxon>
    </lineage>
</organism>
<dbReference type="Pfam" id="PF03931">
    <property type="entry name" value="Skp1_POZ"/>
    <property type="match status" value="1"/>
</dbReference>
<dbReference type="SUPFAM" id="SSF54695">
    <property type="entry name" value="POZ domain"/>
    <property type="match status" value="1"/>
</dbReference>
<dbReference type="Gene3D" id="3.30.710.10">
    <property type="entry name" value="Potassium Channel Kv1.1, Chain A"/>
    <property type="match status" value="1"/>
</dbReference>
<dbReference type="InterPro" id="IPR011333">
    <property type="entry name" value="SKP1/BTB/POZ_sf"/>
</dbReference>
<accession>A0AAD4R004</accession>
<evidence type="ECO:0000313" key="3">
    <source>
        <dbReference type="Proteomes" id="UP001201812"/>
    </source>
</evidence>
<feature type="domain" description="SKP1 component POZ" evidence="1">
    <location>
        <begin position="6"/>
        <end position="62"/>
    </location>
</feature>